<evidence type="ECO:0000313" key="3">
    <source>
        <dbReference type="Proteomes" id="UP000298313"/>
    </source>
</evidence>
<dbReference type="OrthoDB" id="4142102at2"/>
<dbReference type="InterPro" id="IPR000182">
    <property type="entry name" value="GNAT_dom"/>
</dbReference>
<evidence type="ECO:0000313" key="2">
    <source>
        <dbReference type="EMBL" id="TFD76982.1"/>
    </source>
</evidence>
<name>A0A4R9B925_9MICO</name>
<keyword evidence="3" id="KW-1185">Reference proteome</keyword>
<gene>
    <name evidence="2" type="ORF">E3T48_09545</name>
</gene>
<protein>
    <submittedName>
        <fullName evidence="2">N-acetyltransferase</fullName>
    </submittedName>
</protein>
<dbReference type="PANTHER" id="PTHR43792:SF16">
    <property type="entry name" value="N-ACETYLTRANSFERASE DOMAIN-CONTAINING PROTEIN"/>
    <property type="match status" value="1"/>
</dbReference>
<dbReference type="Pfam" id="PF13302">
    <property type="entry name" value="Acetyltransf_3"/>
    <property type="match status" value="1"/>
</dbReference>
<dbReference type="Proteomes" id="UP000298313">
    <property type="component" value="Unassembled WGS sequence"/>
</dbReference>
<dbReference type="GO" id="GO:0016747">
    <property type="term" value="F:acyltransferase activity, transferring groups other than amino-acyl groups"/>
    <property type="evidence" value="ECO:0007669"/>
    <property type="project" value="InterPro"/>
</dbReference>
<accession>A0A4R9B925</accession>
<dbReference type="InterPro" id="IPR051531">
    <property type="entry name" value="N-acetyltransferase"/>
</dbReference>
<proteinExistence type="predicted"/>
<dbReference type="PANTHER" id="PTHR43792">
    <property type="entry name" value="GNAT FAMILY, PUTATIVE (AFU_ORTHOLOGUE AFUA_3G00765)-RELATED-RELATED"/>
    <property type="match status" value="1"/>
</dbReference>
<evidence type="ECO:0000259" key="1">
    <source>
        <dbReference type="PROSITE" id="PS51186"/>
    </source>
</evidence>
<keyword evidence="2" id="KW-0808">Transferase</keyword>
<dbReference type="EMBL" id="SOHH01000066">
    <property type="protein sequence ID" value="TFD76982.1"/>
    <property type="molecule type" value="Genomic_DNA"/>
</dbReference>
<dbReference type="RefSeq" id="WP_134523830.1">
    <property type="nucleotide sequence ID" value="NZ_SOHH01000066.1"/>
</dbReference>
<dbReference type="SUPFAM" id="SSF55729">
    <property type="entry name" value="Acyl-CoA N-acyltransferases (Nat)"/>
    <property type="match status" value="1"/>
</dbReference>
<dbReference type="PROSITE" id="PS51186">
    <property type="entry name" value="GNAT"/>
    <property type="match status" value="1"/>
</dbReference>
<dbReference type="InterPro" id="IPR016181">
    <property type="entry name" value="Acyl_CoA_acyltransferase"/>
</dbReference>
<comment type="caution">
    <text evidence="2">The sequence shown here is derived from an EMBL/GenBank/DDBJ whole genome shotgun (WGS) entry which is preliminary data.</text>
</comment>
<feature type="domain" description="N-acetyltransferase" evidence="1">
    <location>
        <begin position="9"/>
        <end position="176"/>
    </location>
</feature>
<dbReference type="AlphaFoldDB" id="A0A4R9B925"/>
<organism evidence="2 3">
    <name type="scientific">Cryobacterium fucosi</name>
    <dbReference type="NCBI Taxonomy" id="1259157"/>
    <lineage>
        <taxon>Bacteria</taxon>
        <taxon>Bacillati</taxon>
        <taxon>Actinomycetota</taxon>
        <taxon>Actinomycetes</taxon>
        <taxon>Micrococcales</taxon>
        <taxon>Microbacteriaceae</taxon>
        <taxon>Cryobacterium</taxon>
    </lineage>
</organism>
<dbReference type="Gene3D" id="3.40.630.30">
    <property type="match status" value="1"/>
</dbReference>
<reference evidence="2 3" key="1">
    <citation type="submission" date="2019-03" db="EMBL/GenBank/DDBJ databases">
        <title>Genomics of glacier-inhabiting Cryobacterium strains.</title>
        <authorList>
            <person name="Liu Q."/>
            <person name="Xin Y.-H."/>
        </authorList>
    </citation>
    <scope>NUCLEOTIDE SEQUENCE [LARGE SCALE GENOMIC DNA]</scope>
    <source>
        <strain evidence="2 3">Hh4</strain>
    </source>
</reference>
<sequence length="183" mass="20198">MIQVTLQTNRLTLVPLGDEHLEYEIFLDANPDVMRYLGAGKPRERSEVEKHHKERVDAARNGLGFWAGFLGADFVGWWLLAPADEDERGQAELGYRLLPDFWRQGLASEGAAALLAYGFEDVGLTQVFAETMAVNAGSRAVMSRLRLTYLGTRGEGANGPVPGSDQGTVDYAITKDRWAAFVH</sequence>